<dbReference type="PROSITE" id="PS00463">
    <property type="entry name" value="ZN2_CY6_FUNGAL_1"/>
    <property type="match status" value="1"/>
</dbReference>
<feature type="compositionally biased region" description="Low complexity" evidence="3">
    <location>
        <begin position="77"/>
        <end position="87"/>
    </location>
</feature>
<organism evidence="5">
    <name type="scientific">Bionectria ochroleuca</name>
    <name type="common">Gliocladium roseum</name>
    <dbReference type="NCBI Taxonomy" id="29856"/>
    <lineage>
        <taxon>Eukaryota</taxon>
        <taxon>Fungi</taxon>
        <taxon>Dikarya</taxon>
        <taxon>Ascomycota</taxon>
        <taxon>Pezizomycotina</taxon>
        <taxon>Sordariomycetes</taxon>
        <taxon>Hypocreomycetidae</taxon>
        <taxon>Hypocreales</taxon>
        <taxon>Bionectriaceae</taxon>
        <taxon>Clonostachys</taxon>
    </lineage>
</organism>
<dbReference type="AlphaFoldDB" id="A0A0B7KGJ6"/>
<feature type="compositionally biased region" description="Polar residues" evidence="3">
    <location>
        <begin position="101"/>
        <end position="121"/>
    </location>
</feature>
<evidence type="ECO:0000259" key="4">
    <source>
        <dbReference type="PROSITE" id="PS50048"/>
    </source>
</evidence>
<feature type="domain" description="Zn(2)-C6 fungal-type" evidence="4">
    <location>
        <begin position="9"/>
        <end position="37"/>
    </location>
</feature>
<dbReference type="SMART" id="SM00066">
    <property type="entry name" value="GAL4"/>
    <property type="match status" value="1"/>
</dbReference>
<sequence length="615" mass="69221">MSSTRSRHGCWTCRKRHQKCDEEKPGCRNCRSRGVQCGGYAIQLGEFPISSSADGHMVSKLTRVGRADGKARRGRPPRSSQRSARLPNSAKNPSPAGNIPSFPSTESQDPQEVPQVETSSPLPILPLGNSPLPEISDKEENMHRDQPLINIFEESLDYEYNNPEVTLGASFTGDPHTSESISLFTLHGCEEAGEIIISAGTGTRLSPHQPLRITTPGGLLTDRLFHHCKKPTDLYNGHRKLTLKVINTLSLSLYPVEPVRNPYRKVYGSLAIESKPLLDTILFASGLHLSKLGHLKNDTLKSFRMEIKSSFREALKKGRGFWALGLTVMLSIIFDVIGTGLDSWSLKLVGCRRLLKLGLAEAKGDVETDKKCVLMQFNWMATMGRTLLVGIEPLESLEEIKCIDGDEVCEASPGTIDMSFHQSYWWANMPDWKMHMLLRESADLAVRIHKLRMAGGSTHQLLSATLNVAELLDKIKNWHPDMSSVSPEYMHSVHHFNEIWRLGLLCYIYHEIYALSSDDHRIQEALKKSLDSLQKLSWLQACMWPVFMLAVHAKTVESRDIYRDGLMRMHTSLGFQAPLSLVLVLNKIWDCIDERGWRPWKDVVKELGLELNILL</sequence>
<dbReference type="InterPro" id="IPR021858">
    <property type="entry name" value="Fun_TF"/>
</dbReference>
<reference evidence="5" key="1">
    <citation type="submission" date="2015-01" db="EMBL/GenBank/DDBJ databases">
        <authorList>
            <person name="Durling Mikael"/>
        </authorList>
    </citation>
    <scope>NUCLEOTIDE SEQUENCE</scope>
</reference>
<evidence type="ECO:0000256" key="1">
    <source>
        <dbReference type="ARBA" id="ARBA00004123"/>
    </source>
</evidence>
<dbReference type="PANTHER" id="PTHR37534:SF46">
    <property type="entry name" value="ZN(II)2CYS6 TRANSCRIPTION FACTOR (EUROFUNG)"/>
    <property type="match status" value="1"/>
</dbReference>
<dbReference type="GO" id="GO:0005634">
    <property type="term" value="C:nucleus"/>
    <property type="evidence" value="ECO:0007669"/>
    <property type="project" value="UniProtKB-SubCell"/>
</dbReference>
<dbReference type="Pfam" id="PF00172">
    <property type="entry name" value="Zn_clus"/>
    <property type="match status" value="1"/>
</dbReference>
<comment type="subcellular location">
    <subcellularLocation>
        <location evidence="1">Nucleus</location>
    </subcellularLocation>
</comment>
<name>A0A0B7KGJ6_BIOOC</name>
<dbReference type="Pfam" id="PF11951">
    <property type="entry name" value="Fungal_trans_2"/>
    <property type="match status" value="1"/>
</dbReference>
<evidence type="ECO:0000256" key="3">
    <source>
        <dbReference type="SAM" id="MobiDB-lite"/>
    </source>
</evidence>
<dbReference type="GO" id="GO:0000981">
    <property type="term" value="F:DNA-binding transcription factor activity, RNA polymerase II-specific"/>
    <property type="evidence" value="ECO:0007669"/>
    <property type="project" value="InterPro"/>
</dbReference>
<evidence type="ECO:0000313" key="5">
    <source>
        <dbReference type="EMBL" id="CEO54045.1"/>
    </source>
</evidence>
<proteinExistence type="predicted"/>
<protein>
    <recommendedName>
        <fullName evidence="4">Zn(2)-C6 fungal-type domain-containing protein</fullName>
    </recommendedName>
</protein>
<dbReference type="EMBL" id="CDPU01000039">
    <property type="protein sequence ID" value="CEO54045.1"/>
    <property type="molecule type" value="Genomic_DNA"/>
</dbReference>
<dbReference type="SUPFAM" id="SSF57701">
    <property type="entry name" value="Zn2/Cys6 DNA-binding domain"/>
    <property type="match status" value="1"/>
</dbReference>
<dbReference type="PROSITE" id="PS50048">
    <property type="entry name" value="ZN2_CY6_FUNGAL_2"/>
    <property type="match status" value="1"/>
</dbReference>
<dbReference type="InterPro" id="IPR001138">
    <property type="entry name" value="Zn2Cys6_DnaBD"/>
</dbReference>
<dbReference type="Gene3D" id="4.10.240.10">
    <property type="entry name" value="Zn(2)-C6 fungal-type DNA-binding domain"/>
    <property type="match status" value="1"/>
</dbReference>
<keyword evidence="2" id="KW-0539">Nucleus</keyword>
<accession>A0A0B7KGJ6</accession>
<evidence type="ECO:0000256" key="2">
    <source>
        <dbReference type="ARBA" id="ARBA00023242"/>
    </source>
</evidence>
<gene>
    <name evidence="5" type="ORF">BN869_000010103_1</name>
</gene>
<dbReference type="PANTHER" id="PTHR37534">
    <property type="entry name" value="TRANSCRIPTIONAL ACTIVATOR PROTEIN UGA3"/>
    <property type="match status" value="1"/>
</dbReference>
<feature type="region of interest" description="Disordered" evidence="3">
    <location>
        <begin position="62"/>
        <end position="137"/>
    </location>
</feature>
<dbReference type="InterPro" id="IPR036864">
    <property type="entry name" value="Zn2-C6_fun-type_DNA-bd_sf"/>
</dbReference>
<dbReference type="GO" id="GO:0008270">
    <property type="term" value="F:zinc ion binding"/>
    <property type="evidence" value="ECO:0007669"/>
    <property type="project" value="InterPro"/>
</dbReference>
<dbReference type="CDD" id="cd00067">
    <property type="entry name" value="GAL4"/>
    <property type="match status" value="1"/>
</dbReference>